<dbReference type="EMBL" id="OZ034838">
    <property type="protein sequence ID" value="CAL1679324.1"/>
    <property type="molecule type" value="Genomic_DNA"/>
</dbReference>
<gene>
    <name evidence="2" type="ORF">LPLAT_LOCUS5022</name>
</gene>
<feature type="compositionally biased region" description="Low complexity" evidence="1">
    <location>
        <begin position="22"/>
        <end position="34"/>
    </location>
</feature>
<protein>
    <submittedName>
        <fullName evidence="2">Uncharacterized protein</fullName>
    </submittedName>
</protein>
<evidence type="ECO:0000313" key="3">
    <source>
        <dbReference type="Proteomes" id="UP001497644"/>
    </source>
</evidence>
<evidence type="ECO:0000256" key="1">
    <source>
        <dbReference type="SAM" id="MobiDB-lite"/>
    </source>
</evidence>
<sequence>MNYTSVDRSRMVSHIIPVSGELQQGNGNLGTTGLSGMQDSPHSLKIKQEPFQLSSSPLPPLHQGMCPLHHHFCRPANLNTSKHYD</sequence>
<organism evidence="2 3">
    <name type="scientific">Lasius platythorax</name>
    <dbReference type="NCBI Taxonomy" id="488582"/>
    <lineage>
        <taxon>Eukaryota</taxon>
        <taxon>Metazoa</taxon>
        <taxon>Ecdysozoa</taxon>
        <taxon>Arthropoda</taxon>
        <taxon>Hexapoda</taxon>
        <taxon>Insecta</taxon>
        <taxon>Pterygota</taxon>
        <taxon>Neoptera</taxon>
        <taxon>Endopterygota</taxon>
        <taxon>Hymenoptera</taxon>
        <taxon>Apocrita</taxon>
        <taxon>Aculeata</taxon>
        <taxon>Formicoidea</taxon>
        <taxon>Formicidae</taxon>
        <taxon>Formicinae</taxon>
        <taxon>Lasius</taxon>
        <taxon>Lasius</taxon>
    </lineage>
</organism>
<proteinExistence type="predicted"/>
<accession>A0AAV2NHM0</accession>
<evidence type="ECO:0000313" key="2">
    <source>
        <dbReference type="EMBL" id="CAL1679324.1"/>
    </source>
</evidence>
<dbReference type="AlphaFoldDB" id="A0AAV2NHM0"/>
<name>A0AAV2NHM0_9HYME</name>
<dbReference type="Proteomes" id="UP001497644">
    <property type="component" value="Chromosome 15"/>
</dbReference>
<feature type="region of interest" description="Disordered" evidence="1">
    <location>
        <begin position="19"/>
        <end position="42"/>
    </location>
</feature>
<reference evidence="2" key="1">
    <citation type="submission" date="2024-04" db="EMBL/GenBank/DDBJ databases">
        <authorList>
            <consortium name="Molecular Ecology Group"/>
        </authorList>
    </citation>
    <scope>NUCLEOTIDE SEQUENCE</scope>
</reference>
<keyword evidence="3" id="KW-1185">Reference proteome</keyword>